<comment type="caution">
    <text evidence="7">The sequence shown here is derived from an EMBL/GenBank/DDBJ whole genome shotgun (WGS) entry which is preliminary data.</text>
</comment>
<evidence type="ECO:0000256" key="4">
    <source>
        <dbReference type="ARBA" id="ARBA00038101"/>
    </source>
</evidence>
<dbReference type="Pfam" id="PF08238">
    <property type="entry name" value="Sel1"/>
    <property type="match status" value="2"/>
</dbReference>
<dbReference type="PROSITE" id="PS50865">
    <property type="entry name" value="ZF_MYND_2"/>
    <property type="match status" value="1"/>
</dbReference>
<comment type="similarity">
    <text evidence="4">Belongs to the sel-1 family.</text>
</comment>
<evidence type="ECO:0000259" key="6">
    <source>
        <dbReference type="PROSITE" id="PS50865"/>
    </source>
</evidence>
<accession>A0A813J0G3</accession>
<evidence type="ECO:0000256" key="5">
    <source>
        <dbReference type="PROSITE-ProRule" id="PRU00134"/>
    </source>
</evidence>
<dbReference type="EMBL" id="CAJNNW010018739">
    <property type="protein sequence ID" value="CAE8663382.1"/>
    <property type="molecule type" value="Genomic_DNA"/>
</dbReference>
<dbReference type="AlphaFoldDB" id="A0A813J0G3"/>
<evidence type="ECO:0000256" key="2">
    <source>
        <dbReference type="ARBA" id="ARBA00022771"/>
    </source>
</evidence>
<feature type="domain" description="MYND-type" evidence="6">
    <location>
        <begin position="5"/>
        <end position="41"/>
    </location>
</feature>
<evidence type="ECO:0000313" key="7">
    <source>
        <dbReference type="EMBL" id="CAE8663382.1"/>
    </source>
</evidence>
<evidence type="ECO:0000256" key="1">
    <source>
        <dbReference type="ARBA" id="ARBA00022723"/>
    </source>
</evidence>
<dbReference type="GO" id="GO:0008270">
    <property type="term" value="F:zinc ion binding"/>
    <property type="evidence" value="ECO:0007669"/>
    <property type="project" value="UniProtKB-KW"/>
</dbReference>
<dbReference type="Pfam" id="PF01753">
    <property type="entry name" value="zf-MYND"/>
    <property type="match status" value="1"/>
</dbReference>
<dbReference type="InterPro" id="IPR006597">
    <property type="entry name" value="Sel1-like"/>
</dbReference>
<keyword evidence="2 5" id="KW-0863">Zinc-finger</keyword>
<keyword evidence="1" id="KW-0479">Metal-binding</keyword>
<dbReference type="SUPFAM" id="SSF81901">
    <property type="entry name" value="HCP-like"/>
    <property type="match status" value="1"/>
</dbReference>
<dbReference type="InterPro" id="IPR050767">
    <property type="entry name" value="Sel1_AlgK"/>
</dbReference>
<organism evidence="7 8">
    <name type="scientific">Polarella glacialis</name>
    <name type="common">Dinoflagellate</name>
    <dbReference type="NCBI Taxonomy" id="89957"/>
    <lineage>
        <taxon>Eukaryota</taxon>
        <taxon>Sar</taxon>
        <taxon>Alveolata</taxon>
        <taxon>Dinophyceae</taxon>
        <taxon>Suessiales</taxon>
        <taxon>Suessiaceae</taxon>
        <taxon>Polarella</taxon>
    </lineage>
</organism>
<dbReference type="SUPFAM" id="SSF144232">
    <property type="entry name" value="HIT/MYND zinc finger-like"/>
    <property type="match status" value="1"/>
</dbReference>
<gene>
    <name evidence="7" type="ORF">PGLA2088_LOCUS15239</name>
</gene>
<evidence type="ECO:0000256" key="3">
    <source>
        <dbReference type="ARBA" id="ARBA00022833"/>
    </source>
</evidence>
<dbReference type="PANTHER" id="PTHR11102:SF160">
    <property type="entry name" value="ERAD-ASSOCIATED E3 UBIQUITIN-PROTEIN LIGASE COMPONENT HRD3"/>
    <property type="match status" value="1"/>
</dbReference>
<evidence type="ECO:0000313" key="8">
    <source>
        <dbReference type="Proteomes" id="UP000626109"/>
    </source>
</evidence>
<keyword evidence="3" id="KW-0862">Zinc</keyword>
<dbReference type="SMART" id="SM00671">
    <property type="entry name" value="SEL1"/>
    <property type="match status" value="2"/>
</dbReference>
<dbReference type="Gene3D" id="1.25.40.10">
    <property type="entry name" value="Tetratricopeptide repeat domain"/>
    <property type="match status" value="1"/>
</dbReference>
<name>A0A813J0G3_POLGL</name>
<dbReference type="Proteomes" id="UP000626109">
    <property type="component" value="Unassembled WGS sequence"/>
</dbReference>
<dbReference type="InterPro" id="IPR002893">
    <property type="entry name" value="Znf_MYND"/>
</dbReference>
<sequence>MDCACLHCGAPARARCTRSRGGPYCSVVCQRAHYPDHKKSCRASMAAKSKDDPGIAQPPSGITPAEAVATSISVDASTPEGSVEQQLLEPTRCPICMFVLPADERKRCYKPCCGTMQCKACIDRALAAMGEAGQICAFCRKPGILCAAEFVSRIEARVALGDATAMSILAYNYLNGEGEWEKDCTKALDFFRRASALGNAGAAFNLGCLYEIGQIVLQDIDEAMRWFELAADRGCARAFMKLAQLHVARWHSGLQADLDSCRLTLPPSLIANYLKRAAALGLQEGLDILVRLHQSGFVGEEEFAESTRAFQDSEVECGAALRPLRSELVGLFAGYEPGKDCWSPGYTYERCCNFSLGPDGDVSCFNLHRFSFERCCFLGEASSGGFAASPRLLLPLPHLLPPEDGTLGKAGPRPPVGNQCWQLGYSWASCCNLGNISSPCWDGFYTEERCCFGIAAPPQLWTEVSRSDPRLACLAAA</sequence>
<protein>
    <recommendedName>
        <fullName evidence="6">MYND-type domain-containing protein</fullName>
    </recommendedName>
</protein>
<dbReference type="Gene3D" id="6.10.140.2220">
    <property type="match status" value="1"/>
</dbReference>
<dbReference type="InterPro" id="IPR011990">
    <property type="entry name" value="TPR-like_helical_dom_sf"/>
</dbReference>
<dbReference type="PANTHER" id="PTHR11102">
    <property type="entry name" value="SEL-1-LIKE PROTEIN"/>
    <property type="match status" value="1"/>
</dbReference>
<feature type="non-terminal residue" evidence="7">
    <location>
        <position position="477"/>
    </location>
</feature>
<reference evidence="7" key="1">
    <citation type="submission" date="2021-02" db="EMBL/GenBank/DDBJ databases">
        <authorList>
            <person name="Dougan E. K."/>
            <person name="Rhodes N."/>
            <person name="Thang M."/>
            <person name="Chan C."/>
        </authorList>
    </citation>
    <scope>NUCLEOTIDE SEQUENCE</scope>
</reference>
<proteinExistence type="inferred from homology"/>